<evidence type="ECO:0000313" key="3">
    <source>
        <dbReference type="Proteomes" id="UP000694541"/>
    </source>
</evidence>
<organism evidence="2 3">
    <name type="scientific">Accipiter nisus</name>
    <name type="common">Eurasian sparrowhawk</name>
    <dbReference type="NCBI Taxonomy" id="211598"/>
    <lineage>
        <taxon>Eukaryota</taxon>
        <taxon>Metazoa</taxon>
        <taxon>Chordata</taxon>
        <taxon>Craniata</taxon>
        <taxon>Vertebrata</taxon>
        <taxon>Euteleostomi</taxon>
        <taxon>Archelosauria</taxon>
        <taxon>Archosauria</taxon>
        <taxon>Dinosauria</taxon>
        <taxon>Saurischia</taxon>
        <taxon>Theropoda</taxon>
        <taxon>Coelurosauria</taxon>
        <taxon>Aves</taxon>
        <taxon>Neognathae</taxon>
        <taxon>Neoaves</taxon>
        <taxon>Telluraves</taxon>
        <taxon>Accipitrimorphae</taxon>
        <taxon>Accipitriformes</taxon>
        <taxon>Accipitridae</taxon>
        <taxon>Accipitrinae</taxon>
        <taxon>Accipiter</taxon>
    </lineage>
</organism>
<reference evidence="2" key="2">
    <citation type="submission" date="2025-09" db="UniProtKB">
        <authorList>
            <consortium name="Ensembl"/>
        </authorList>
    </citation>
    <scope>IDENTIFICATION</scope>
</reference>
<evidence type="ECO:0000313" key="2">
    <source>
        <dbReference type="Ensembl" id="ENSANIP00000026071.1"/>
    </source>
</evidence>
<proteinExistence type="predicted"/>
<dbReference type="AlphaFoldDB" id="A0A8B9NM88"/>
<feature type="compositionally biased region" description="Low complexity" evidence="1">
    <location>
        <begin position="77"/>
        <end position="86"/>
    </location>
</feature>
<keyword evidence="3" id="KW-1185">Reference proteome</keyword>
<feature type="compositionally biased region" description="Low complexity" evidence="1">
    <location>
        <begin position="8"/>
        <end position="27"/>
    </location>
</feature>
<sequence>ERSASALPPGGRCRGAAPGTAPGARSTGAGGRAGLPRRDPGARGSRRPPRSSPGSRRGRAAQILTSSNEKSFPPGVGQPRPLRAALLPPPQRRGRRSAGEAAPGPSKPAPPAAGGSARPALPGPPRPAAPVPLRGGSPSPQPRGAAAPASPLRTRRAYRLLLPGRQHTCLAACHAEWMRDVIPQPDTFSPGANRSLSRCTRSCRLSGSTFSSSLSLSRVCLFR</sequence>
<feature type="compositionally biased region" description="Pro residues" evidence="1">
    <location>
        <begin position="121"/>
        <end position="130"/>
    </location>
</feature>
<dbReference type="Ensembl" id="ENSANIT00000026930.1">
    <property type="protein sequence ID" value="ENSANIP00000026071.1"/>
    <property type="gene ID" value="ENSANIG00000017517.1"/>
</dbReference>
<feature type="region of interest" description="Disordered" evidence="1">
    <location>
        <begin position="1"/>
        <end position="151"/>
    </location>
</feature>
<evidence type="ECO:0000256" key="1">
    <source>
        <dbReference type="SAM" id="MobiDB-lite"/>
    </source>
</evidence>
<name>A0A8B9NM88_9AVES</name>
<protein>
    <submittedName>
        <fullName evidence="2">Uncharacterized protein</fullName>
    </submittedName>
</protein>
<accession>A0A8B9NM88</accession>
<reference evidence="2" key="1">
    <citation type="submission" date="2025-08" db="UniProtKB">
        <authorList>
            <consortium name="Ensembl"/>
        </authorList>
    </citation>
    <scope>IDENTIFICATION</scope>
</reference>
<dbReference type="Proteomes" id="UP000694541">
    <property type="component" value="Unplaced"/>
</dbReference>